<dbReference type="InterPro" id="IPR013785">
    <property type="entry name" value="Aldolase_TIM"/>
</dbReference>
<keyword evidence="11" id="KW-1185">Reference proteome</keyword>
<accession>A0A1Y1HUJ4</accession>
<evidence type="ECO:0000256" key="2">
    <source>
        <dbReference type="ARBA" id="ARBA00004696"/>
    </source>
</evidence>
<dbReference type="SUPFAM" id="SSF51366">
    <property type="entry name" value="Ribulose-phoshate binding barrel"/>
    <property type="match status" value="1"/>
</dbReference>
<keyword evidence="6" id="KW-0822">Tryptophan biosynthesis</keyword>
<proteinExistence type="predicted"/>
<sequence>MRKQVKLNAELQRLGPDGLEEKLRSVPRPRQPNRLLELIAERTVRGQTTLIVEVGRASPSETSEQLAERAAALIEWGADAVAVCTDEELTPDGRMDLVTVCHRLGNTPVLCRDWILHPIQIVDITRSGAAGFNLVQAVLGEGTPALLKIGLATGLDPIIEVVNKDQVEKVVGGGGATLFGVNISVGLSVSIPGFRQDVAKSLVQQLPFGAASVVGVSSVDEARIMRAAGTDAIWLKREALQSGKGEPSWEDKARSLLEQLSYVLIGDD</sequence>
<dbReference type="PANTHER" id="PTHR22854">
    <property type="entry name" value="TRYPTOPHAN BIOSYNTHESIS PROTEIN"/>
    <property type="match status" value="1"/>
</dbReference>
<feature type="domain" description="Indole-3-glycerol phosphate synthase" evidence="9">
    <location>
        <begin position="26"/>
        <end position="233"/>
    </location>
</feature>
<name>A0A1Y1HUJ4_KLENI</name>
<evidence type="ECO:0000256" key="3">
    <source>
        <dbReference type="ARBA" id="ARBA00012362"/>
    </source>
</evidence>
<keyword evidence="7" id="KW-0057">Aromatic amino acid biosynthesis</keyword>
<dbReference type="EMBL" id="DF237008">
    <property type="protein sequence ID" value="GAQ80661.1"/>
    <property type="molecule type" value="Genomic_DNA"/>
</dbReference>
<protein>
    <recommendedName>
        <fullName evidence="3">indole-3-glycerol-phosphate synthase</fullName>
        <ecNumber evidence="3">4.1.1.48</ecNumber>
    </recommendedName>
</protein>
<keyword evidence="5" id="KW-0210">Decarboxylase</keyword>
<dbReference type="InterPro" id="IPR011060">
    <property type="entry name" value="RibuloseP-bd_barrel"/>
</dbReference>
<keyword evidence="4" id="KW-0028">Amino-acid biosynthesis</keyword>
<evidence type="ECO:0000256" key="7">
    <source>
        <dbReference type="ARBA" id="ARBA00023141"/>
    </source>
</evidence>
<dbReference type="InterPro" id="IPR045186">
    <property type="entry name" value="Indole-3-glycerol_P_synth"/>
</dbReference>
<evidence type="ECO:0000259" key="9">
    <source>
        <dbReference type="Pfam" id="PF00218"/>
    </source>
</evidence>
<dbReference type="STRING" id="105231.A0A1Y1HUJ4"/>
<dbReference type="GO" id="GO:0000162">
    <property type="term" value="P:L-tryptophan biosynthetic process"/>
    <property type="evidence" value="ECO:0007669"/>
    <property type="project" value="UniProtKB-UniPathway"/>
</dbReference>
<dbReference type="Pfam" id="PF00218">
    <property type="entry name" value="IGPS"/>
    <property type="match status" value="1"/>
</dbReference>
<evidence type="ECO:0000256" key="6">
    <source>
        <dbReference type="ARBA" id="ARBA00022822"/>
    </source>
</evidence>
<evidence type="ECO:0000313" key="11">
    <source>
        <dbReference type="Proteomes" id="UP000054558"/>
    </source>
</evidence>
<dbReference type="InterPro" id="IPR013798">
    <property type="entry name" value="Indole-3-glycerol_P_synth_dom"/>
</dbReference>
<comment type="pathway">
    <text evidence="2">Amino-acid biosynthesis; L-tryptophan biosynthesis; L-tryptophan from chorismate: step 4/5.</text>
</comment>
<keyword evidence="8" id="KW-0456">Lyase</keyword>
<reference evidence="10 11" key="1">
    <citation type="journal article" date="2014" name="Nat. Commun.">
        <title>Klebsormidium flaccidum genome reveals primary factors for plant terrestrial adaptation.</title>
        <authorList>
            <person name="Hori K."/>
            <person name="Maruyama F."/>
            <person name="Fujisawa T."/>
            <person name="Togashi T."/>
            <person name="Yamamoto N."/>
            <person name="Seo M."/>
            <person name="Sato S."/>
            <person name="Yamada T."/>
            <person name="Mori H."/>
            <person name="Tajima N."/>
            <person name="Moriyama T."/>
            <person name="Ikeuchi M."/>
            <person name="Watanabe M."/>
            <person name="Wada H."/>
            <person name="Kobayashi K."/>
            <person name="Saito M."/>
            <person name="Masuda T."/>
            <person name="Sasaki-Sekimoto Y."/>
            <person name="Mashiguchi K."/>
            <person name="Awai K."/>
            <person name="Shimojima M."/>
            <person name="Masuda S."/>
            <person name="Iwai M."/>
            <person name="Nobusawa T."/>
            <person name="Narise T."/>
            <person name="Kondo S."/>
            <person name="Saito H."/>
            <person name="Sato R."/>
            <person name="Murakawa M."/>
            <person name="Ihara Y."/>
            <person name="Oshima-Yamada Y."/>
            <person name="Ohtaka K."/>
            <person name="Satoh M."/>
            <person name="Sonobe K."/>
            <person name="Ishii M."/>
            <person name="Ohtani R."/>
            <person name="Kanamori-Sato M."/>
            <person name="Honoki R."/>
            <person name="Miyazaki D."/>
            <person name="Mochizuki H."/>
            <person name="Umetsu J."/>
            <person name="Higashi K."/>
            <person name="Shibata D."/>
            <person name="Kamiya Y."/>
            <person name="Sato N."/>
            <person name="Nakamura Y."/>
            <person name="Tabata S."/>
            <person name="Ida S."/>
            <person name="Kurokawa K."/>
            <person name="Ohta H."/>
        </authorList>
    </citation>
    <scope>NUCLEOTIDE SEQUENCE [LARGE SCALE GENOMIC DNA]</scope>
    <source>
        <strain evidence="10 11">NIES-2285</strain>
    </source>
</reference>
<evidence type="ECO:0000313" key="10">
    <source>
        <dbReference type="EMBL" id="GAQ80661.1"/>
    </source>
</evidence>
<dbReference type="EC" id="4.1.1.48" evidence="3"/>
<dbReference type="AlphaFoldDB" id="A0A1Y1HUJ4"/>
<evidence type="ECO:0000256" key="8">
    <source>
        <dbReference type="ARBA" id="ARBA00023239"/>
    </source>
</evidence>
<evidence type="ECO:0000256" key="5">
    <source>
        <dbReference type="ARBA" id="ARBA00022793"/>
    </source>
</evidence>
<evidence type="ECO:0000256" key="1">
    <source>
        <dbReference type="ARBA" id="ARBA00001633"/>
    </source>
</evidence>
<dbReference type="OMA" id="GFRQDIA"/>
<evidence type="ECO:0000256" key="4">
    <source>
        <dbReference type="ARBA" id="ARBA00022605"/>
    </source>
</evidence>
<dbReference type="Gene3D" id="3.20.20.70">
    <property type="entry name" value="Aldolase class I"/>
    <property type="match status" value="1"/>
</dbReference>
<dbReference type="OrthoDB" id="524799at2759"/>
<comment type="catalytic activity">
    <reaction evidence="1">
        <text>1-(2-carboxyphenylamino)-1-deoxy-D-ribulose 5-phosphate + H(+) = (1S,2R)-1-C-(indol-3-yl)glycerol 3-phosphate + CO2 + H2O</text>
        <dbReference type="Rhea" id="RHEA:23476"/>
        <dbReference type="ChEBI" id="CHEBI:15377"/>
        <dbReference type="ChEBI" id="CHEBI:15378"/>
        <dbReference type="ChEBI" id="CHEBI:16526"/>
        <dbReference type="ChEBI" id="CHEBI:58613"/>
        <dbReference type="ChEBI" id="CHEBI:58866"/>
        <dbReference type="EC" id="4.1.1.48"/>
    </reaction>
</comment>
<dbReference type="UniPathway" id="UPA00035">
    <property type="reaction ID" value="UER00043"/>
</dbReference>
<dbReference type="PANTHER" id="PTHR22854:SF2">
    <property type="entry name" value="INDOLE-3-GLYCEROL-PHOSPHATE SYNTHASE"/>
    <property type="match status" value="1"/>
</dbReference>
<gene>
    <name evidence="10" type="ORF">KFL_000590140</name>
</gene>
<dbReference type="Proteomes" id="UP000054558">
    <property type="component" value="Unassembled WGS sequence"/>
</dbReference>
<dbReference type="GO" id="GO:0004425">
    <property type="term" value="F:indole-3-glycerol-phosphate synthase activity"/>
    <property type="evidence" value="ECO:0007669"/>
    <property type="project" value="UniProtKB-EC"/>
</dbReference>
<organism evidence="10 11">
    <name type="scientific">Klebsormidium nitens</name>
    <name type="common">Green alga</name>
    <name type="synonym">Ulothrix nitens</name>
    <dbReference type="NCBI Taxonomy" id="105231"/>
    <lineage>
        <taxon>Eukaryota</taxon>
        <taxon>Viridiplantae</taxon>
        <taxon>Streptophyta</taxon>
        <taxon>Klebsormidiophyceae</taxon>
        <taxon>Klebsormidiales</taxon>
        <taxon>Klebsormidiaceae</taxon>
        <taxon>Klebsormidium</taxon>
    </lineage>
</organism>